<dbReference type="RefSeq" id="WP_106705578.1">
    <property type="nucleotide sequence ID" value="NZ_PXXU01000003.1"/>
</dbReference>
<reference evidence="1 2" key="1">
    <citation type="submission" date="2018-03" db="EMBL/GenBank/DDBJ databases">
        <title>Draft genome of Nitrosomonas supralitoralis APG5.</title>
        <authorList>
            <person name="Urakawa H."/>
            <person name="Lopez J.V."/>
        </authorList>
    </citation>
    <scope>NUCLEOTIDE SEQUENCE [LARGE SCALE GENOMIC DNA]</scope>
    <source>
        <strain evidence="1 2">APG5</strain>
    </source>
</reference>
<gene>
    <name evidence="1" type="ORF">C7H79_01370</name>
</gene>
<proteinExistence type="predicted"/>
<name>A0A2P7NZ74_9PROT</name>
<dbReference type="OrthoDB" id="9156814at2"/>
<sequence length="32" mass="3678">MYRLRKAGFNQTGIANEIGVDKSTVCRELRHN</sequence>
<evidence type="ECO:0000313" key="1">
    <source>
        <dbReference type="EMBL" id="PSJ18772.1"/>
    </source>
</evidence>
<protein>
    <submittedName>
        <fullName evidence="1">Uncharacterized protein</fullName>
    </submittedName>
</protein>
<comment type="caution">
    <text evidence="1">The sequence shown here is derived from an EMBL/GenBank/DDBJ whole genome shotgun (WGS) entry which is preliminary data.</text>
</comment>
<evidence type="ECO:0000313" key="2">
    <source>
        <dbReference type="Proteomes" id="UP000241912"/>
    </source>
</evidence>
<accession>A0A2P7NZ74</accession>
<dbReference type="EMBL" id="PXXU01000003">
    <property type="protein sequence ID" value="PSJ18772.1"/>
    <property type="molecule type" value="Genomic_DNA"/>
</dbReference>
<dbReference type="AlphaFoldDB" id="A0A2P7NZ74"/>
<organism evidence="1 2">
    <name type="scientific">Nitrosomonas supralitoralis</name>
    <dbReference type="NCBI Taxonomy" id="2116706"/>
    <lineage>
        <taxon>Bacteria</taxon>
        <taxon>Pseudomonadati</taxon>
        <taxon>Pseudomonadota</taxon>
        <taxon>Betaproteobacteria</taxon>
        <taxon>Nitrosomonadales</taxon>
        <taxon>Nitrosomonadaceae</taxon>
        <taxon>Nitrosomonas</taxon>
    </lineage>
</organism>
<keyword evidence="2" id="KW-1185">Reference proteome</keyword>
<dbReference type="Proteomes" id="UP000241912">
    <property type="component" value="Unassembled WGS sequence"/>
</dbReference>